<dbReference type="EnsemblMetazoa" id="CLYHEMT008833.1">
    <property type="protein sequence ID" value="CLYHEMP008833.1"/>
    <property type="gene ID" value="CLYHEMG008833"/>
</dbReference>
<organism evidence="2 3">
    <name type="scientific">Clytia hemisphaerica</name>
    <dbReference type="NCBI Taxonomy" id="252671"/>
    <lineage>
        <taxon>Eukaryota</taxon>
        <taxon>Metazoa</taxon>
        <taxon>Cnidaria</taxon>
        <taxon>Hydrozoa</taxon>
        <taxon>Hydroidolina</taxon>
        <taxon>Leptothecata</taxon>
        <taxon>Obeliida</taxon>
        <taxon>Clytiidae</taxon>
        <taxon>Clytia</taxon>
    </lineage>
</organism>
<evidence type="ECO:0000313" key="3">
    <source>
        <dbReference type="Proteomes" id="UP000594262"/>
    </source>
</evidence>
<dbReference type="OrthoDB" id="6022277at2759"/>
<dbReference type="AlphaFoldDB" id="A0A7M5V005"/>
<name>A0A7M5V005_9CNID</name>
<evidence type="ECO:0000256" key="1">
    <source>
        <dbReference type="SAM" id="Phobius"/>
    </source>
</evidence>
<keyword evidence="1" id="KW-0812">Transmembrane</keyword>
<feature type="transmembrane region" description="Helical" evidence="1">
    <location>
        <begin position="18"/>
        <end position="39"/>
    </location>
</feature>
<reference evidence="2" key="1">
    <citation type="submission" date="2021-01" db="UniProtKB">
        <authorList>
            <consortium name="EnsemblMetazoa"/>
        </authorList>
    </citation>
    <scope>IDENTIFICATION</scope>
</reference>
<protein>
    <submittedName>
        <fullName evidence="2">Uncharacterized protein</fullName>
    </submittedName>
</protein>
<keyword evidence="1" id="KW-1133">Transmembrane helix</keyword>
<evidence type="ECO:0000313" key="2">
    <source>
        <dbReference type="EnsemblMetazoa" id="CLYHEMP008833.1"/>
    </source>
</evidence>
<keyword evidence="1" id="KW-0472">Membrane</keyword>
<feature type="transmembrane region" description="Helical" evidence="1">
    <location>
        <begin position="466"/>
        <end position="486"/>
    </location>
</feature>
<proteinExistence type="predicted"/>
<accession>A0A7M5V005</accession>
<sequence>GGVYKASHKKDYNNTPRIMIWCFVIVVIFQFMNGIDTLWQKIEPEKQLDLGPYDSISVYNGTTFIISGKPCKTGKSLALTILKIEQNIFIHFDDISTNPKPINIDNGFGVVMTINQRTDHSDHLYHINIKPVVLRTTTHQVIHYLPGSLLEVHWMMDKAKCKRHIASSSGDLRNDPGFLKADQCTKSMRHGDFSTMCYKKSEALYMTVLNICDIPYSVKVISMLDSKEASIHTFTSEKFDEDLQITHGSLGSHCGLRVTQFHSHMKNHEKQHIQVQHVCKSIHAGRNYTVIDDSYFTIYGMLCPLSDCKTLNATNRRICKQKMFNEKGKMSEAVITTKLEVCEKTKIRAKVDMSVEGYPKTFSKMMEAMVDLFDNSKRESLHLGGTHPSLHLGNGFMQIDGGEVSLYVSADHHDNSHKFHVMLLRHFPHVEDRFPLIHDDVIIDEPDKPCSGVQPHKRSKTGVQPWLLIVLVLFGILLIVAVAIFLKWWRSRQHNYSNADIGLPYHIELDDDDFTIDQFDQE</sequence>
<keyword evidence="3" id="KW-1185">Reference proteome</keyword>
<dbReference type="Proteomes" id="UP000594262">
    <property type="component" value="Unplaced"/>
</dbReference>